<protein>
    <submittedName>
        <fullName evidence="1">Uncharacterized protein</fullName>
    </submittedName>
</protein>
<dbReference type="Proteomes" id="UP000218238">
    <property type="component" value="Unassembled WGS sequence"/>
</dbReference>
<gene>
    <name evidence="1" type="ORF">CK510_08045</name>
</gene>
<name>A0A2A2TLG7_9CYAN</name>
<evidence type="ECO:0000313" key="1">
    <source>
        <dbReference type="EMBL" id="PAX58325.1"/>
    </source>
</evidence>
<accession>A0A2A2TLG7</accession>
<dbReference type="AlphaFoldDB" id="A0A2A2TLG7"/>
<organism evidence="1 2">
    <name type="scientific">Brunnivagina elsteri CCALA 953</name>
    <dbReference type="NCBI Taxonomy" id="987040"/>
    <lineage>
        <taxon>Bacteria</taxon>
        <taxon>Bacillati</taxon>
        <taxon>Cyanobacteriota</taxon>
        <taxon>Cyanophyceae</taxon>
        <taxon>Nostocales</taxon>
        <taxon>Calotrichaceae</taxon>
        <taxon>Brunnivagina</taxon>
    </lineage>
</organism>
<reference evidence="1 2" key="1">
    <citation type="submission" date="2017-08" db="EMBL/GenBank/DDBJ databases">
        <title>Draft genome sequence of filamentous cyanobacterium Calothrix elsteri CCALA 953.</title>
        <authorList>
            <person name="Gagunashvili A.N."/>
            <person name="Elster J."/>
            <person name="Andresson O.S."/>
        </authorList>
    </citation>
    <scope>NUCLEOTIDE SEQUENCE [LARGE SCALE GENOMIC DNA]</scope>
    <source>
        <strain evidence="1 2">CCALA 953</strain>
    </source>
</reference>
<keyword evidence="2" id="KW-1185">Reference proteome</keyword>
<sequence>MSAVLVMNGAHPYSISQHEIALHGSCGHTFLSCHTAFSIGVSQLVTCPKTNLCSLDQALTSLRAVLPITLSYEPLSTFPSIGITFAPTDSTIASTQSRKLYSNSFGLIRSNTRRNLSAQGIPSGKNKNVFSH</sequence>
<comment type="caution">
    <text evidence="1">The sequence shown here is derived from an EMBL/GenBank/DDBJ whole genome shotgun (WGS) entry which is preliminary data.</text>
</comment>
<evidence type="ECO:0000313" key="2">
    <source>
        <dbReference type="Proteomes" id="UP000218238"/>
    </source>
</evidence>
<proteinExistence type="predicted"/>
<dbReference type="EMBL" id="NTFS01000061">
    <property type="protein sequence ID" value="PAX58325.1"/>
    <property type="molecule type" value="Genomic_DNA"/>
</dbReference>